<keyword evidence="1" id="KW-1185">Reference proteome</keyword>
<proteinExistence type="predicted"/>
<sequence length="80" mass="8745">MQIFDTIGKKVELKTSFSHLTCNDIRTGPLFTPQSHSLTVKAGVGPGVGGPLLICDTYFESELNCLLFNIIGTTFRLLVE</sequence>
<name>A0A915KUG9_ROMCU</name>
<organism evidence="1 2">
    <name type="scientific">Romanomermis culicivorax</name>
    <name type="common">Nematode worm</name>
    <dbReference type="NCBI Taxonomy" id="13658"/>
    <lineage>
        <taxon>Eukaryota</taxon>
        <taxon>Metazoa</taxon>
        <taxon>Ecdysozoa</taxon>
        <taxon>Nematoda</taxon>
        <taxon>Enoplea</taxon>
        <taxon>Dorylaimia</taxon>
        <taxon>Mermithida</taxon>
        <taxon>Mermithoidea</taxon>
        <taxon>Mermithidae</taxon>
        <taxon>Romanomermis</taxon>
    </lineage>
</organism>
<accession>A0A915KUG9</accession>
<dbReference type="AlphaFoldDB" id="A0A915KUG9"/>
<evidence type="ECO:0000313" key="1">
    <source>
        <dbReference type="Proteomes" id="UP000887565"/>
    </source>
</evidence>
<reference evidence="2" key="1">
    <citation type="submission" date="2022-11" db="UniProtKB">
        <authorList>
            <consortium name="WormBaseParasite"/>
        </authorList>
    </citation>
    <scope>IDENTIFICATION</scope>
</reference>
<dbReference type="WBParaSite" id="nRc.2.0.1.t41782-RA">
    <property type="protein sequence ID" value="nRc.2.0.1.t41782-RA"/>
    <property type="gene ID" value="nRc.2.0.1.g41782"/>
</dbReference>
<dbReference type="Proteomes" id="UP000887565">
    <property type="component" value="Unplaced"/>
</dbReference>
<evidence type="ECO:0000313" key="2">
    <source>
        <dbReference type="WBParaSite" id="nRc.2.0.1.t41782-RA"/>
    </source>
</evidence>
<protein>
    <submittedName>
        <fullName evidence="2">Uncharacterized protein</fullName>
    </submittedName>
</protein>